<dbReference type="GO" id="GO:0003723">
    <property type="term" value="F:RNA binding"/>
    <property type="evidence" value="ECO:0007669"/>
    <property type="project" value="UniProtKB-KW"/>
</dbReference>
<dbReference type="SUPFAM" id="SSF54791">
    <property type="entry name" value="Eukaryotic type KH-domain (KH-domain type I)"/>
    <property type="match status" value="1"/>
</dbReference>
<gene>
    <name evidence="8 10 11" type="ORF">SRAE_0000036400</name>
</gene>
<evidence type="ECO:0000256" key="6">
    <source>
        <dbReference type="SAM" id="MobiDB-lite"/>
    </source>
</evidence>
<dbReference type="Pfam" id="PF22891">
    <property type="entry name" value="KH_PNO1_2nd"/>
    <property type="match status" value="1"/>
</dbReference>
<reference evidence="8" key="2">
    <citation type="submission" date="2014-09" db="EMBL/GenBank/DDBJ databases">
        <authorList>
            <person name="Aslett A.Martin."/>
        </authorList>
    </citation>
    <scope>NUCLEOTIDE SEQUENCE</scope>
    <source>
        <strain evidence="8">ED321 Heterogonic</strain>
    </source>
</reference>
<dbReference type="EMBL" id="LN609406">
    <property type="protein sequence ID" value="CEF61237.1"/>
    <property type="molecule type" value="Genomic_DNA"/>
</dbReference>
<dbReference type="RefSeq" id="XP_024500446.1">
    <property type="nucleotide sequence ID" value="XM_024646244.1"/>
</dbReference>
<dbReference type="GO" id="GO:0005730">
    <property type="term" value="C:nucleolus"/>
    <property type="evidence" value="ECO:0007669"/>
    <property type="project" value="UniProtKB-SubCell"/>
</dbReference>
<proteinExistence type="inferred from homology"/>
<dbReference type="OMA" id="TPLRNNW"/>
<feature type="region of interest" description="Disordered" evidence="6">
    <location>
        <begin position="31"/>
        <end position="59"/>
    </location>
</feature>
<dbReference type="CTD" id="36373605"/>
<evidence type="ECO:0000313" key="10">
    <source>
        <dbReference type="WBParaSite" id="SRAE_0000036400.1"/>
    </source>
</evidence>
<comment type="subcellular location">
    <subcellularLocation>
        <location evidence="1">Nucleus</location>
        <location evidence="1">Nucleolus</location>
    </subcellularLocation>
</comment>
<evidence type="ECO:0000256" key="2">
    <source>
        <dbReference type="ARBA" id="ARBA00007515"/>
    </source>
</evidence>
<evidence type="ECO:0000259" key="7">
    <source>
        <dbReference type="Pfam" id="PF22891"/>
    </source>
</evidence>
<dbReference type="CDD" id="cd22392">
    <property type="entry name" value="KH-I_PNO1_rpt2"/>
    <property type="match status" value="1"/>
</dbReference>
<sequence length="258" mass="29193">MADMDIPMDVMDSLPDLIETDETLTAMIEDDSKSIDKEEEETIVTRKKKNSKPSGGLISANKKEYKGKIDKKEKVITGEVRKIPVPPHRYTPLKENWMKILTPIVKNLDLQIRYNLKNKNVEIRCPNMNEENKTKLQKGADFVKAFVLGFSIEDAMALIRLDHLFLESFEVNDVKPLKGDHLSRAIGRIAGKDGRTKYTIENVTKTRIVIADSKIHLLGSFQNLAVARHAISSLIMGTPPSKVYGNLRNFASRAFDRL</sequence>
<dbReference type="GeneID" id="36373605"/>
<evidence type="ECO:0000313" key="9">
    <source>
        <dbReference type="Proteomes" id="UP000035682"/>
    </source>
</evidence>
<keyword evidence="4" id="KW-0539">Nucleus</keyword>
<dbReference type="WormBase" id="SRAE_0000036400">
    <property type="protein sequence ID" value="SRP07018"/>
    <property type="gene ID" value="WBGene00256107"/>
</dbReference>
<evidence type="ECO:0000256" key="1">
    <source>
        <dbReference type="ARBA" id="ARBA00004604"/>
    </source>
</evidence>
<evidence type="ECO:0000313" key="8">
    <source>
        <dbReference type="EMBL" id="CEF61237.1"/>
    </source>
</evidence>
<protein>
    <recommendedName>
        <fullName evidence="5">RNA-binding protein pno-1</fullName>
    </recommendedName>
</protein>
<accession>A0A090KZH1</accession>
<evidence type="ECO:0000256" key="5">
    <source>
        <dbReference type="ARBA" id="ARBA00073789"/>
    </source>
</evidence>
<keyword evidence="3" id="KW-0694">RNA-binding</keyword>
<comment type="similarity">
    <text evidence="2">Belongs to the PNO1 family.</text>
</comment>
<dbReference type="FunFam" id="3.30.1370.10:FF:000009">
    <property type="entry name" value="RNA-binding protein PNO1"/>
    <property type="match status" value="1"/>
</dbReference>
<name>A0A090KZH1_STRRB</name>
<evidence type="ECO:0000313" key="11">
    <source>
        <dbReference type="WormBase" id="SRAE_0000036400"/>
    </source>
</evidence>
<reference evidence="9" key="1">
    <citation type="submission" date="2014-09" db="EMBL/GenBank/DDBJ databases">
        <authorList>
            <person name="Martin A.A."/>
        </authorList>
    </citation>
    <scope>NUCLEOTIDE SEQUENCE</scope>
    <source>
        <strain evidence="9">ED321</strain>
    </source>
</reference>
<dbReference type="InterPro" id="IPR055212">
    <property type="entry name" value="KH-I_PNO1_first"/>
</dbReference>
<evidence type="ECO:0000256" key="4">
    <source>
        <dbReference type="ARBA" id="ARBA00023242"/>
    </source>
</evidence>
<dbReference type="OrthoDB" id="1932641at2759"/>
<dbReference type="FunFam" id="3.30.1370.10:FF:000048">
    <property type="entry name" value="RNA-binding protein PNO1 isoform X2"/>
    <property type="match status" value="1"/>
</dbReference>
<reference evidence="10" key="3">
    <citation type="submission" date="2020-12" db="UniProtKB">
        <authorList>
            <consortium name="WormBaseParasite"/>
        </authorList>
    </citation>
    <scope>IDENTIFICATION</scope>
</reference>
<evidence type="ECO:0000256" key="3">
    <source>
        <dbReference type="ARBA" id="ARBA00022884"/>
    </source>
</evidence>
<feature type="domain" description="PNO1 second type I KH" evidence="7">
    <location>
        <begin position="168"/>
        <end position="250"/>
    </location>
</feature>
<organism evidence="8">
    <name type="scientific">Strongyloides ratti</name>
    <name type="common">Parasitic roundworm</name>
    <dbReference type="NCBI Taxonomy" id="34506"/>
    <lineage>
        <taxon>Eukaryota</taxon>
        <taxon>Metazoa</taxon>
        <taxon>Ecdysozoa</taxon>
        <taxon>Nematoda</taxon>
        <taxon>Chromadorea</taxon>
        <taxon>Rhabditida</taxon>
        <taxon>Tylenchina</taxon>
        <taxon>Panagrolaimomorpha</taxon>
        <taxon>Strongyloidoidea</taxon>
        <taxon>Strongyloididae</taxon>
        <taxon>Strongyloides</taxon>
    </lineage>
</organism>
<dbReference type="PANTHER" id="PTHR12826:SF13">
    <property type="entry name" value="RNA-BINDING PROTEIN PNO1"/>
    <property type="match status" value="1"/>
</dbReference>
<dbReference type="AlphaFoldDB" id="A0A090KZH1"/>
<dbReference type="WBParaSite" id="SRAE_0000036400.1">
    <property type="protein sequence ID" value="SRAE_0000036400.1"/>
    <property type="gene ID" value="WBGene00256107"/>
</dbReference>
<dbReference type="InterPro" id="IPR036612">
    <property type="entry name" value="KH_dom_type_1_sf"/>
</dbReference>
<dbReference type="InterPro" id="IPR055211">
    <property type="entry name" value="KH_PNO1_2nd"/>
</dbReference>
<dbReference type="CDD" id="cd22391">
    <property type="entry name" value="KH-I_PNO1_rpt1"/>
    <property type="match status" value="1"/>
</dbReference>
<dbReference type="PANTHER" id="PTHR12826">
    <property type="entry name" value="RIBONUCLEASE Y"/>
    <property type="match status" value="1"/>
</dbReference>
<dbReference type="Gene3D" id="3.30.1370.10">
    <property type="entry name" value="K Homology domain, type 1"/>
    <property type="match status" value="2"/>
</dbReference>
<dbReference type="Proteomes" id="UP000035682">
    <property type="component" value="Unplaced"/>
</dbReference>
<keyword evidence="9" id="KW-1185">Reference proteome</keyword>